<evidence type="ECO:0000313" key="3">
    <source>
        <dbReference type="Proteomes" id="UP000177457"/>
    </source>
</evidence>
<dbReference type="STRING" id="1798683.A3C90_00375"/>
<organism evidence="2 3">
    <name type="scientific">Candidatus Magasanikbacteria bacterium RIFCSPHIGHO2_02_FULL_51_14</name>
    <dbReference type="NCBI Taxonomy" id="1798683"/>
    <lineage>
        <taxon>Bacteria</taxon>
        <taxon>Candidatus Magasanikiibacteriota</taxon>
    </lineage>
</organism>
<feature type="compositionally biased region" description="Basic and acidic residues" evidence="1">
    <location>
        <begin position="37"/>
        <end position="47"/>
    </location>
</feature>
<feature type="compositionally biased region" description="Basic and acidic residues" evidence="1">
    <location>
        <begin position="15"/>
        <end position="29"/>
    </location>
</feature>
<dbReference type="EMBL" id="MFQE01000077">
    <property type="protein sequence ID" value="OGH69556.1"/>
    <property type="molecule type" value="Genomic_DNA"/>
</dbReference>
<dbReference type="Proteomes" id="UP000177457">
    <property type="component" value="Unassembled WGS sequence"/>
</dbReference>
<evidence type="ECO:0000313" key="2">
    <source>
        <dbReference type="EMBL" id="OGH69556.1"/>
    </source>
</evidence>
<protein>
    <submittedName>
        <fullName evidence="2">Uncharacterized protein</fullName>
    </submittedName>
</protein>
<feature type="region of interest" description="Disordered" evidence="1">
    <location>
        <begin position="1"/>
        <end position="59"/>
    </location>
</feature>
<proteinExistence type="predicted"/>
<evidence type="ECO:0000256" key="1">
    <source>
        <dbReference type="SAM" id="MobiDB-lite"/>
    </source>
</evidence>
<sequence>MGIESGPGGPAAEAAKMERERQIKAKVEGIKGNPGESRSDAEIRAQAEQELNQGVQVEK</sequence>
<name>A0A1F6MD52_9BACT</name>
<dbReference type="AlphaFoldDB" id="A0A1F6MD52"/>
<accession>A0A1F6MD52</accession>
<comment type="caution">
    <text evidence="2">The sequence shown here is derived from an EMBL/GenBank/DDBJ whole genome shotgun (WGS) entry which is preliminary data.</text>
</comment>
<reference evidence="2 3" key="1">
    <citation type="journal article" date="2016" name="Nat. Commun.">
        <title>Thousands of microbial genomes shed light on interconnected biogeochemical processes in an aquifer system.</title>
        <authorList>
            <person name="Anantharaman K."/>
            <person name="Brown C.T."/>
            <person name="Hug L.A."/>
            <person name="Sharon I."/>
            <person name="Castelle C.J."/>
            <person name="Probst A.J."/>
            <person name="Thomas B.C."/>
            <person name="Singh A."/>
            <person name="Wilkins M.J."/>
            <person name="Karaoz U."/>
            <person name="Brodie E.L."/>
            <person name="Williams K.H."/>
            <person name="Hubbard S.S."/>
            <person name="Banfield J.F."/>
        </authorList>
    </citation>
    <scope>NUCLEOTIDE SEQUENCE [LARGE SCALE GENOMIC DNA]</scope>
</reference>
<feature type="compositionally biased region" description="Polar residues" evidence="1">
    <location>
        <begin position="49"/>
        <end position="59"/>
    </location>
</feature>
<gene>
    <name evidence="2" type="ORF">A3C90_00375</name>
</gene>